<protein>
    <submittedName>
        <fullName evidence="1">Truncated S1 variant</fullName>
    </submittedName>
</protein>
<organism evidence="1">
    <name type="scientific">Infectious bronchitis virus</name>
    <dbReference type="NCBI Taxonomy" id="11120"/>
    <lineage>
        <taxon>Viruses</taxon>
        <taxon>Riboviria</taxon>
        <taxon>Orthornavirae</taxon>
        <taxon>Pisuviricota</taxon>
        <taxon>Pisoniviricetes</taxon>
        <taxon>Nidovirales</taxon>
        <taxon>Cornidovirineae</taxon>
        <taxon>Coronaviridae</taxon>
        <taxon>Orthocoronavirinae</taxon>
        <taxon>Gammacoronavirus</taxon>
        <taxon>Igacovirus</taxon>
        <taxon>Gammacoronavirus galli</taxon>
        <taxon>Avian coronavirus</taxon>
    </lineage>
</organism>
<sequence>MSGKLLFLVTILFAYQS</sequence>
<gene>
    <name evidence="1" type="primary">S1</name>
</gene>
<evidence type="ECO:0000313" key="1">
    <source>
        <dbReference type="EMBL" id="ABK81628.1"/>
    </source>
</evidence>
<reference evidence="1" key="1">
    <citation type="submission" date="2006-10" db="EMBL/GenBank/DDBJ databases">
        <title>Infectious Bronchitis Virus Strain V9/03 Isolated in Malaysia.</title>
        <authorList>
            <person name="Balkis A.T."/>
            <person name="Adzhar A."/>
            <person name="Omar A.R."/>
            <person name="Sharifah S.H."/>
        </authorList>
    </citation>
    <scope>NUCLEOTIDE SEQUENCE</scope>
    <source>
        <strain evidence="1">V9/03</strain>
    </source>
</reference>
<name>A0SXL7_9GAMC</name>
<dbReference type="EMBL" id="EF059747">
    <property type="protein sequence ID" value="ABK81628.1"/>
    <property type="molecule type" value="Genomic_RNA"/>
</dbReference>
<accession>A0SXL7</accession>
<proteinExistence type="predicted"/>